<keyword evidence="3 6" id="KW-0812">Transmembrane</keyword>
<accession>A0A2P8FIS3</accession>
<reference evidence="8 9" key="1">
    <citation type="submission" date="2018-03" db="EMBL/GenBank/DDBJ databases">
        <title>Genomic Encyclopedia of Archaeal and Bacterial Type Strains, Phase II (KMG-II): from individual species to whole genera.</title>
        <authorList>
            <person name="Goeker M."/>
        </authorList>
    </citation>
    <scope>NUCLEOTIDE SEQUENCE [LARGE SCALE GENOMIC DNA]</scope>
    <source>
        <strain evidence="8 9">DSM 100673</strain>
    </source>
</reference>
<dbReference type="AlphaFoldDB" id="A0A2P8FIS3"/>
<dbReference type="Pfam" id="PF00892">
    <property type="entry name" value="EamA"/>
    <property type="match status" value="2"/>
</dbReference>
<evidence type="ECO:0000313" key="8">
    <source>
        <dbReference type="EMBL" id="PSL21613.1"/>
    </source>
</evidence>
<evidence type="ECO:0000256" key="3">
    <source>
        <dbReference type="ARBA" id="ARBA00022692"/>
    </source>
</evidence>
<evidence type="ECO:0000256" key="6">
    <source>
        <dbReference type="SAM" id="Phobius"/>
    </source>
</evidence>
<dbReference type="Proteomes" id="UP000240418">
    <property type="component" value="Unassembled WGS sequence"/>
</dbReference>
<dbReference type="InterPro" id="IPR037185">
    <property type="entry name" value="EmrE-like"/>
</dbReference>
<feature type="transmembrane region" description="Helical" evidence="6">
    <location>
        <begin position="184"/>
        <end position="202"/>
    </location>
</feature>
<proteinExistence type="inferred from homology"/>
<feature type="transmembrane region" description="Helical" evidence="6">
    <location>
        <begin position="77"/>
        <end position="94"/>
    </location>
</feature>
<dbReference type="InterPro" id="IPR000620">
    <property type="entry name" value="EamA_dom"/>
</dbReference>
<keyword evidence="9" id="KW-1185">Reference proteome</keyword>
<comment type="subcellular location">
    <subcellularLocation>
        <location evidence="1">Membrane</location>
        <topology evidence="1">Multi-pass membrane protein</topology>
    </subcellularLocation>
</comment>
<dbReference type="GO" id="GO:0016020">
    <property type="term" value="C:membrane"/>
    <property type="evidence" value="ECO:0007669"/>
    <property type="project" value="UniProtKB-SubCell"/>
</dbReference>
<feature type="transmembrane region" description="Helical" evidence="6">
    <location>
        <begin position="125"/>
        <end position="145"/>
    </location>
</feature>
<evidence type="ECO:0000256" key="2">
    <source>
        <dbReference type="ARBA" id="ARBA00009853"/>
    </source>
</evidence>
<evidence type="ECO:0000256" key="4">
    <source>
        <dbReference type="ARBA" id="ARBA00022989"/>
    </source>
</evidence>
<dbReference type="PANTHER" id="PTHR22911">
    <property type="entry name" value="ACYL-MALONYL CONDENSING ENZYME-RELATED"/>
    <property type="match status" value="1"/>
</dbReference>
<keyword evidence="4 6" id="KW-1133">Transmembrane helix</keyword>
<evidence type="ECO:0000259" key="7">
    <source>
        <dbReference type="Pfam" id="PF00892"/>
    </source>
</evidence>
<dbReference type="OrthoDB" id="7818056at2"/>
<evidence type="ECO:0000313" key="9">
    <source>
        <dbReference type="Proteomes" id="UP000240418"/>
    </source>
</evidence>
<feature type="domain" description="EamA" evidence="7">
    <location>
        <begin position="13"/>
        <end position="140"/>
    </location>
</feature>
<dbReference type="SUPFAM" id="SSF103481">
    <property type="entry name" value="Multidrug resistance efflux transporter EmrE"/>
    <property type="match status" value="2"/>
</dbReference>
<feature type="transmembrane region" description="Helical" evidence="6">
    <location>
        <begin position="100"/>
        <end position="118"/>
    </location>
</feature>
<gene>
    <name evidence="8" type="ORF">CLV88_10136</name>
</gene>
<dbReference type="RefSeq" id="WP_106606362.1">
    <property type="nucleotide sequence ID" value="NZ_PYGJ01000001.1"/>
</dbReference>
<feature type="transmembrane region" description="Helical" evidence="6">
    <location>
        <begin position="151"/>
        <end position="172"/>
    </location>
</feature>
<evidence type="ECO:0000256" key="1">
    <source>
        <dbReference type="ARBA" id="ARBA00004141"/>
    </source>
</evidence>
<sequence length="316" mass="34314">MLSRRATLVGTALVVLYTMMISGADAITKLIASGYAAPQLFVVSGFLVVALSWGAARLKGEGQSLRTICPKAMAMRSALTVVGSVAFFHAFRLLPLAEVFVFIGMMPIFAGLFSAPILHEHVRPMAWAALCAGFVGMLCLFPGGISTVSTGYLVALFACVCGTLSLVLARYIGQHENNSLAQVFYPNLSLAVVMAAVLPFVFKPMPITDVMWMLAYGVLLFAARWLSVIALRLMAAYTVTPLMNLQFVWMVVLGALFFGEFPALHIYLGVSIVIGSGVFLVYDQMQPEGVPYPWVGRFKLALERWGYTRASTRSSL</sequence>
<dbReference type="EMBL" id="PYGJ01000001">
    <property type="protein sequence ID" value="PSL21613.1"/>
    <property type="molecule type" value="Genomic_DNA"/>
</dbReference>
<comment type="similarity">
    <text evidence="2">Belongs to the drug/metabolite transporter (DMT) superfamily. 10 TMS drug/metabolite exporter (DME) (TC 2.A.7.3) family.</text>
</comment>
<feature type="transmembrane region" description="Helical" evidence="6">
    <location>
        <begin position="214"/>
        <end position="235"/>
    </location>
</feature>
<dbReference type="PANTHER" id="PTHR22911:SF6">
    <property type="entry name" value="SOLUTE CARRIER FAMILY 35 MEMBER G1"/>
    <property type="match status" value="1"/>
</dbReference>
<keyword evidence="5 6" id="KW-0472">Membrane</keyword>
<feature type="transmembrane region" description="Helical" evidence="6">
    <location>
        <begin position="36"/>
        <end position="56"/>
    </location>
</feature>
<protein>
    <submittedName>
        <fullName evidence="8">EamA-like transporter family protein</fullName>
    </submittedName>
</protein>
<organism evidence="8 9">
    <name type="scientific">Shimia abyssi</name>
    <dbReference type="NCBI Taxonomy" id="1662395"/>
    <lineage>
        <taxon>Bacteria</taxon>
        <taxon>Pseudomonadati</taxon>
        <taxon>Pseudomonadota</taxon>
        <taxon>Alphaproteobacteria</taxon>
        <taxon>Rhodobacterales</taxon>
        <taxon>Roseobacteraceae</taxon>
    </lineage>
</organism>
<feature type="transmembrane region" description="Helical" evidence="6">
    <location>
        <begin position="242"/>
        <end position="258"/>
    </location>
</feature>
<feature type="transmembrane region" description="Helical" evidence="6">
    <location>
        <begin position="264"/>
        <end position="282"/>
    </location>
</feature>
<feature type="domain" description="EamA" evidence="7">
    <location>
        <begin position="150"/>
        <end position="280"/>
    </location>
</feature>
<comment type="caution">
    <text evidence="8">The sequence shown here is derived from an EMBL/GenBank/DDBJ whole genome shotgun (WGS) entry which is preliminary data.</text>
</comment>
<name>A0A2P8FIS3_9RHOB</name>
<evidence type="ECO:0000256" key="5">
    <source>
        <dbReference type="ARBA" id="ARBA00023136"/>
    </source>
</evidence>